<reference evidence="3 4" key="1">
    <citation type="submission" date="2019-10" db="EMBL/GenBank/DDBJ databases">
        <title>Assembly and Annotation for the nematode Trichostrongylus colubriformis.</title>
        <authorList>
            <person name="Martin J."/>
        </authorList>
    </citation>
    <scope>NUCLEOTIDE SEQUENCE [LARGE SCALE GENOMIC DNA]</scope>
    <source>
        <strain evidence="3">G859</strain>
        <tissue evidence="3">Whole worm</tissue>
    </source>
</reference>
<feature type="region of interest" description="Disordered" evidence="1">
    <location>
        <begin position="121"/>
        <end position="140"/>
    </location>
</feature>
<evidence type="ECO:0000313" key="4">
    <source>
        <dbReference type="Proteomes" id="UP001331761"/>
    </source>
</evidence>
<feature type="non-terminal residue" evidence="3">
    <location>
        <position position="1"/>
    </location>
</feature>
<keyword evidence="2" id="KW-0472">Membrane</keyword>
<keyword evidence="4" id="KW-1185">Reference proteome</keyword>
<dbReference type="AlphaFoldDB" id="A0AAN8FZE0"/>
<sequence>KAYYQHGTGRKETPDNSFGHQTTGSISSTSLFVDAGGLVDSDVLEGQGNEILLDLKDPGKEDDLPLSVPITTKRTLSYKTPVTTTTEKPPSTTTYEPSTVTLRHSEAPTMMTLLPDIVAETTQRDEESRRVSSSTQEILDSTYSGTSTVISEGTTATSTADDVVEVSSELPASVSFSPSQSTGYVSYSANTRHTESATMPTTFDVVYTSEEPFTTVRDFTVMPTTSEEMPTTEEERTRMSDTFEEASMTQQESTASPSTPEEVATTQKEFAAVLTTLEGVITTEEEFTMMSAAPEQPSTTEIASTMNTDPQGPSSSEQNYWETVNDTAIVAAPTTTRRRLATQRTTTTSSTTTTSETSSTTTTRMMTTTTPRTTTTSITTPTQATLTTYETTTTPVRMTETSLPTTTTVPEIDKLTDLTKRKHGSATRKRWPSEHFSEIEEDIPQPIPISRTFESAPYSPKEPLSPETDGKKSVMLKVSGAASFASYSRVPGRKPLDDDVDRSAMRAVEFQSVLLPDSSWPVRISVVLIAMVMVLLVIPIPVLVTAGSMCYLRSYHPMDRTAFSERVGQCCVVLATILLFFIPCLCICLDAVLIYIHVYNSMCPAVQLLSQYRPASLENLSWLHSGSLRNTRQRCQHNLDAIEGMWLGCVAFAFFSIPTVFALFKLSKYYLRMKTEYYWNACEGYGVIRPRVATTNDTLYGNIYTTLQQNRPAAKSSSRSGAAADLATYGVFIEQPIYSTFRRA</sequence>
<keyword evidence="2" id="KW-0812">Transmembrane</keyword>
<feature type="compositionally biased region" description="Low complexity" evidence="1">
    <location>
        <begin position="342"/>
        <end position="378"/>
    </location>
</feature>
<protein>
    <submittedName>
        <fullName evidence="3">Uncharacterized protein</fullName>
    </submittedName>
</protein>
<evidence type="ECO:0000256" key="1">
    <source>
        <dbReference type="SAM" id="MobiDB-lite"/>
    </source>
</evidence>
<accession>A0AAN8FZE0</accession>
<feature type="transmembrane region" description="Helical" evidence="2">
    <location>
        <begin position="526"/>
        <end position="552"/>
    </location>
</feature>
<feature type="transmembrane region" description="Helical" evidence="2">
    <location>
        <begin position="644"/>
        <end position="664"/>
    </location>
</feature>
<proteinExistence type="predicted"/>
<dbReference type="EMBL" id="WIXE01001379">
    <property type="protein sequence ID" value="KAK5985749.1"/>
    <property type="molecule type" value="Genomic_DNA"/>
</dbReference>
<dbReference type="Proteomes" id="UP001331761">
    <property type="component" value="Unassembled WGS sequence"/>
</dbReference>
<organism evidence="3 4">
    <name type="scientific">Trichostrongylus colubriformis</name>
    <name type="common">Black scour worm</name>
    <dbReference type="NCBI Taxonomy" id="6319"/>
    <lineage>
        <taxon>Eukaryota</taxon>
        <taxon>Metazoa</taxon>
        <taxon>Ecdysozoa</taxon>
        <taxon>Nematoda</taxon>
        <taxon>Chromadorea</taxon>
        <taxon>Rhabditida</taxon>
        <taxon>Rhabditina</taxon>
        <taxon>Rhabditomorpha</taxon>
        <taxon>Strongyloidea</taxon>
        <taxon>Trichostrongylidae</taxon>
        <taxon>Trichostrongylus</taxon>
    </lineage>
</organism>
<evidence type="ECO:0000256" key="2">
    <source>
        <dbReference type="SAM" id="Phobius"/>
    </source>
</evidence>
<feature type="compositionally biased region" description="Polar residues" evidence="1">
    <location>
        <begin position="131"/>
        <end position="140"/>
    </location>
</feature>
<name>A0AAN8FZE0_TRICO</name>
<comment type="caution">
    <text evidence="3">The sequence shown here is derived from an EMBL/GenBank/DDBJ whole genome shotgun (WGS) entry which is preliminary data.</text>
</comment>
<keyword evidence="2" id="KW-1133">Transmembrane helix</keyword>
<evidence type="ECO:0000313" key="3">
    <source>
        <dbReference type="EMBL" id="KAK5985749.1"/>
    </source>
</evidence>
<feature type="region of interest" description="Disordered" evidence="1">
    <location>
        <begin position="338"/>
        <end position="378"/>
    </location>
</feature>
<feature type="region of interest" description="Disordered" evidence="1">
    <location>
        <begin position="1"/>
        <end position="22"/>
    </location>
</feature>
<gene>
    <name evidence="3" type="ORF">GCK32_012412</name>
</gene>
<feature type="transmembrane region" description="Helical" evidence="2">
    <location>
        <begin position="572"/>
        <end position="596"/>
    </location>
</feature>